<comment type="caution">
    <text evidence="5">The sequence shown here is derived from an EMBL/GenBank/DDBJ whole genome shotgun (WGS) entry which is preliminary data.</text>
</comment>
<dbReference type="PROSITE" id="PS00108">
    <property type="entry name" value="PROTEIN_KINASE_ST"/>
    <property type="match status" value="1"/>
</dbReference>
<dbReference type="GO" id="GO:0005524">
    <property type="term" value="F:ATP binding"/>
    <property type="evidence" value="ECO:0007669"/>
    <property type="project" value="UniProtKB-UniRule"/>
</dbReference>
<dbReference type="Gene3D" id="1.10.510.10">
    <property type="entry name" value="Transferase(Phosphotransferase) domain 1"/>
    <property type="match status" value="1"/>
</dbReference>
<feature type="domain" description="Protein kinase" evidence="4">
    <location>
        <begin position="641"/>
        <end position="926"/>
    </location>
</feature>
<dbReference type="PROSITE" id="PS00107">
    <property type="entry name" value="PROTEIN_KINASE_ATP"/>
    <property type="match status" value="1"/>
</dbReference>
<keyword evidence="2 3" id="KW-0067">ATP-binding</keyword>
<evidence type="ECO:0000256" key="1">
    <source>
        <dbReference type="ARBA" id="ARBA00022741"/>
    </source>
</evidence>
<evidence type="ECO:0000259" key="4">
    <source>
        <dbReference type="PROSITE" id="PS50011"/>
    </source>
</evidence>
<dbReference type="OrthoDB" id="4062651at2759"/>
<protein>
    <recommendedName>
        <fullName evidence="4">Protein kinase domain-containing protein</fullName>
    </recommendedName>
</protein>
<name>A0A8S3R7J2_MYTED</name>
<dbReference type="Gene3D" id="3.30.200.20">
    <property type="entry name" value="Phosphorylase Kinase, domain 1"/>
    <property type="match status" value="1"/>
</dbReference>
<dbReference type="SMART" id="SM00220">
    <property type="entry name" value="S_TKc"/>
    <property type="match status" value="1"/>
</dbReference>
<dbReference type="AlphaFoldDB" id="A0A8S3R7J2"/>
<dbReference type="Pfam" id="PF00069">
    <property type="entry name" value="Pkinase"/>
    <property type="match status" value="1"/>
</dbReference>
<dbReference type="PROSITE" id="PS50011">
    <property type="entry name" value="PROTEIN_KINASE_DOM"/>
    <property type="match status" value="1"/>
</dbReference>
<organism evidence="5 6">
    <name type="scientific">Mytilus edulis</name>
    <name type="common">Blue mussel</name>
    <dbReference type="NCBI Taxonomy" id="6550"/>
    <lineage>
        <taxon>Eukaryota</taxon>
        <taxon>Metazoa</taxon>
        <taxon>Spiralia</taxon>
        <taxon>Lophotrochozoa</taxon>
        <taxon>Mollusca</taxon>
        <taxon>Bivalvia</taxon>
        <taxon>Autobranchia</taxon>
        <taxon>Pteriomorphia</taxon>
        <taxon>Mytilida</taxon>
        <taxon>Mytiloidea</taxon>
        <taxon>Mytilidae</taxon>
        <taxon>Mytilinae</taxon>
        <taxon>Mytilus</taxon>
    </lineage>
</organism>
<dbReference type="Proteomes" id="UP000683360">
    <property type="component" value="Unassembled WGS sequence"/>
</dbReference>
<keyword evidence="6" id="KW-1185">Reference proteome</keyword>
<dbReference type="Gene3D" id="3.40.50.300">
    <property type="entry name" value="P-loop containing nucleotide triphosphate hydrolases"/>
    <property type="match status" value="1"/>
</dbReference>
<dbReference type="InterPro" id="IPR011009">
    <property type="entry name" value="Kinase-like_dom_sf"/>
</dbReference>
<dbReference type="InterPro" id="IPR045063">
    <property type="entry name" value="Dynamin_N"/>
</dbReference>
<sequence length="926" mass="107157">MERKKKLKNLYCDLERFMANDHVDSELKQEMRTEFGDVLEEIKTYKEELMEEECPIVVAGETTAGKSSLLNLLLGSDVLPHSLLTCTTTICRLWNKEEKAVLVTDADDEVTRLHLPKDMEAALMKEKLQKYVSDASQNKYKFVDIHWPIPILKRQAIIVDTPGIGSSEELTMRLLDYLPKAIAFIYVINSSNAGGVQSDRLLKIFEVQKKDSKMYEFDPTRAIFVCNKWDQVPVEEEDKVWNNTKTKLKDNWPHFKESQMFKLSSKEETRRAATPGLEYTNNFQRLLIGIGEMIPASLEAKVARHSRWQKQFLEKALKRIVGRIKLSRKTEDEKKKLKVNIEERIKTLSYSIKEVKKRVKEEAEFRCEQISTNLYKHLMFKETYKNMFLWSNAELPKGGDFEVIEYQAKKLIIERINTETRAWCNREKVNDITQELSNLFKAECKLIDAQCEEINRTLLDISMPLDDGLHDYSNKPEHSNDPLFTRHEKIVLAVTSPLWLPLVIGAGLIALPFGVAAGVKDLVQQSWKINDYNSNKLKYMMDWCSEVLQQYNKEAILKLMEETYLKDFKMKVDFVCETVIPQQIKADEQFICHIKNELRTSCEIRKQFQPLEFSCKSILGKLLLINMDYFSGYKLSKKNIRNGGEEIGKGQFSDVHATEVLINGQWIKAAVKTLRKPLEKTDSYVQLSEVQNLRKLDHQNIVELFGVSYRLGSQSKKFLQIYMEYCDGSLEHIVYRKRYPPPCFKFKDVSLCKASWEFYLKMMCGVCKGLIHVHYMGFVHRDLKLANILVKDGEAKIADIGLAKEAEDILGTVIGTPTTMAPEVLQEKIYGTEADIFSLGIILWEMWYARPGYTHPVGVESDGYQFIAKNLNELSKYVINGIRPELATKYRPHNKLQFLMKKCWDKDIAIRPTAADVFDQLSEMKS</sequence>
<dbReference type="InterPro" id="IPR027417">
    <property type="entry name" value="P-loop_NTPase"/>
</dbReference>
<dbReference type="InterPro" id="IPR017441">
    <property type="entry name" value="Protein_kinase_ATP_BS"/>
</dbReference>
<dbReference type="InterPro" id="IPR008271">
    <property type="entry name" value="Ser/Thr_kinase_AS"/>
</dbReference>
<dbReference type="InterPro" id="IPR000719">
    <property type="entry name" value="Prot_kinase_dom"/>
</dbReference>
<dbReference type="SUPFAM" id="SSF56112">
    <property type="entry name" value="Protein kinase-like (PK-like)"/>
    <property type="match status" value="1"/>
</dbReference>
<dbReference type="GO" id="GO:0004672">
    <property type="term" value="F:protein kinase activity"/>
    <property type="evidence" value="ECO:0007669"/>
    <property type="project" value="InterPro"/>
</dbReference>
<evidence type="ECO:0000313" key="5">
    <source>
        <dbReference type="EMBL" id="CAG2204668.1"/>
    </source>
</evidence>
<dbReference type="SUPFAM" id="SSF52540">
    <property type="entry name" value="P-loop containing nucleoside triphosphate hydrolases"/>
    <property type="match status" value="1"/>
</dbReference>
<dbReference type="EMBL" id="CAJPWZ010000975">
    <property type="protein sequence ID" value="CAG2204668.1"/>
    <property type="molecule type" value="Genomic_DNA"/>
</dbReference>
<dbReference type="PANTHER" id="PTHR26392">
    <property type="entry name" value="MITOGEN-ACTIVATED PROTEIN KINASE KINASE KINASE 7-RELATED"/>
    <property type="match status" value="1"/>
</dbReference>
<dbReference type="Pfam" id="PF00350">
    <property type="entry name" value="Dynamin_N"/>
    <property type="match status" value="1"/>
</dbReference>
<dbReference type="PANTHER" id="PTHR26392:SF92">
    <property type="entry name" value="PROTEIN KINASE DOMAIN-CONTAINING PROTEIN"/>
    <property type="match status" value="1"/>
</dbReference>
<feature type="binding site" evidence="3">
    <location>
        <position position="672"/>
    </location>
    <ligand>
        <name>ATP</name>
        <dbReference type="ChEBI" id="CHEBI:30616"/>
    </ligand>
</feature>
<reference evidence="5" key="1">
    <citation type="submission" date="2021-03" db="EMBL/GenBank/DDBJ databases">
        <authorList>
            <person name="Bekaert M."/>
        </authorList>
    </citation>
    <scope>NUCLEOTIDE SEQUENCE</scope>
</reference>
<proteinExistence type="predicted"/>
<gene>
    <name evidence="5" type="ORF">MEDL_19092</name>
</gene>
<accession>A0A8S3R7J2</accession>
<evidence type="ECO:0000256" key="2">
    <source>
        <dbReference type="ARBA" id="ARBA00022840"/>
    </source>
</evidence>
<evidence type="ECO:0000256" key="3">
    <source>
        <dbReference type="PROSITE-ProRule" id="PRU10141"/>
    </source>
</evidence>
<keyword evidence="1 3" id="KW-0547">Nucleotide-binding</keyword>
<evidence type="ECO:0000313" key="6">
    <source>
        <dbReference type="Proteomes" id="UP000683360"/>
    </source>
</evidence>